<accession>A0ABR9VM42</accession>
<evidence type="ECO:0000313" key="2">
    <source>
        <dbReference type="EMBL" id="MBE9252397.1"/>
    </source>
</evidence>
<keyword evidence="1" id="KW-0175">Coiled coil</keyword>
<evidence type="ECO:0000256" key="1">
    <source>
        <dbReference type="SAM" id="Coils"/>
    </source>
</evidence>
<keyword evidence="3" id="KW-1185">Reference proteome</keyword>
<name>A0ABR9VM42_9SYNC</name>
<dbReference type="RefSeq" id="WP_194018553.1">
    <property type="nucleotide sequence ID" value="NZ_JADEVV010000001.1"/>
</dbReference>
<reference evidence="2 3" key="1">
    <citation type="submission" date="2020-10" db="EMBL/GenBank/DDBJ databases">
        <authorList>
            <person name="Castelo-Branco R."/>
            <person name="Eusebio N."/>
            <person name="Adriana R."/>
            <person name="Vieira A."/>
            <person name="Brugerolle De Fraissinette N."/>
            <person name="Rezende De Castro R."/>
            <person name="Schneider M.P."/>
            <person name="Vasconcelos V."/>
            <person name="Leao P.N."/>
        </authorList>
    </citation>
    <scope>NUCLEOTIDE SEQUENCE [LARGE SCALE GENOMIC DNA]</scope>
    <source>
        <strain evidence="2 3">LEGE 00031</strain>
    </source>
</reference>
<proteinExistence type="predicted"/>
<gene>
    <name evidence="2" type="ORF">IQ217_00715</name>
</gene>
<feature type="coiled-coil region" evidence="1">
    <location>
        <begin position="94"/>
        <end position="142"/>
    </location>
</feature>
<organism evidence="2 3">
    <name type="scientific">Synechocystis salina LEGE 00031</name>
    <dbReference type="NCBI Taxonomy" id="1828736"/>
    <lineage>
        <taxon>Bacteria</taxon>
        <taxon>Bacillati</taxon>
        <taxon>Cyanobacteriota</taxon>
        <taxon>Cyanophyceae</taxon>
        <taxon>Synechococcales</taxon>
        <taxon>Merismopediaceae</taxon>
        <taxon>Synechocystis</taxon>
    </lineage>
</organism>
<dbReference type="Proteomes" id="UP000658720">
    <property type="component" value="Unassembled WGS sequence"/>
</dbReference>
<evidence type="ECO:0000313" key="3">
    <source>
        <dbReference type="Proteomes" id="UP000658720"/>
    </source>
</evidence>
<dbReference type="EMBL" id="JADEVV010000001">
    <property type="protein sequence ID" value="MBE9252397.1"/>
    <property type="molecule type" value="Genomic_DNA"/>
</dbReference>
<comment type="caution">
    <text evidence="2">The sequence shown here is derived from an EMBL/GenBank/DDBJ whole genome shotgun (WGS) entry which is preliminary data.</text>
</comment>
<sequence>MLHLAQITIDQQENCHQLMVLASCQNHQCWQRSNFTLPLGNPVHWTEGSLVLVQTDADQQVEQIRDGLDWLLEILEIVPTANGFTPDQALSSLVKQEKRRVEAWRQEMAAKNLDLTKRQIELETQRQQLKELELKLQEQVAT</sequence>
<protein>
    <submittedName>
        <fullName evidence="2">Uncharacterized protein</fullName>
    </submittedName>
</protein>